<evidence type="ECO:0000313" key="3">
    <source>
        <dbReference type="Proteomes" id="UP000803844"/>
    </source>
</evidence>
<proteinExistence type="predicted"/>
<accession>A0A9P4XYT1</accession>
<feature type="signal peptide" evidence="1">
    <location>
        <begin position="1"/>
        <end position="17"/>
    </location>
</feature>
<dbReference type="RefSeq" id="XP_040774355.1">
    <property type="nucleotide sequence ID" value="XM_040923583.1"/>
</dbReference>
<dbReference type="GeneID" id="63840712"/>
<organism evidence="2 3">
    <name type="scientific">Cryphonectria parasitica (strain ATCC 38755 / EP155)</name>
    <dbReference type="NCBI Taxonomy" id="660469"/>
    <lineage>
        <taxon>Eukaryota</taxon>
        <taxon>Fungi</taxon>
        <taxon>Dikarya</taxon>
        <taxon>Ascomycota</taxon>
        <taxon>Pezizomycotina</taxon>
        <taxon>Sordariomycetes</taxon>
        <taxon>Sordariomycetidae</taxon>
        <taxon>Diaporthales</taxon>
        <taxon>Cryphonectriaceae</taxon>
        <taxon>Cryphonectria-Endothia species complex</taxon>
        <taxon>Cryphonectria</taxon>
    </lineage>
</organism>
<keyword evidence="3" id="KW-1185">Reference proteome</keyword>
<keyword evidence="1" id="KW-0732">Signal</keyword>
<evidence type="ECO:0000256" key="1">
    <source>
        <dbReference type="SAM" id="SignalP"/>
    </source>
</evidence>
<dbReference type="OrthoDB" id="4093325at2759"/>
<feature type="chain" id="PRO_5040465008" evidence="1">
    <location>
        <begin position="18"/>
        <end position="187"/>
    </location>
</feature>
<gene>
    <name evidence="2" type="ORF">M406DRAFT_357066</name>
</gene>
<comment type="caution">
    <text evidence="2">The sequence shown here is derived from an EMBL/GenBank/DDBJ whole genome shotgun (WGS) entry which is preliminary data.</text>
</comment>
<dbReference type="EMBL" id="MU032349">
    <property type="protein sequence ID" value="KAF3763394.1"/>
    <property type="molecule type" value="Genomic_DNA"/>
</dbReference>
<name>A0A9P4XYT1_CRYP1</name>
<dbReference type="AlphaFoldDB" id="A0A9P4XYT1"/>
<sequence length="187" mass="19356">MQSNMLALLSLVGAAAAAPQVKVRDTIAVGDAFGLTALRSGSPVHLQSFQAANNTFFVGLTAQGAECDTESNFATFFLGEDASLNLYSTSAPYQQAFVDASGMGQGIIGYTTGAQPAPGSQTGFALDAYNDLTYNNLSFIACPWLNGAYTIWVDAGVANPAGNLNCTGISVRATKAETPDSCLYTAL</sequence>
<protein>
    <submittedName>
        <fullName evidence="2">Cell wall protein</fullName>
    </submittedName>
</protein>
<evidence type="ECO:0000313" key="2">
    <source>
        <dbReference type="EMBL" id="KAF3763394.1"/>
    </source>
</evidence>
<reference evidence="2" key="1">
    <citation type="journal article" date="2020" name="Phytopathology">
        <title>Genome sequence of the chestnut blight fungus Cryphonectria parasitica EP155: A fundamental resource for an archetypical invasive plant pathogen.</title>
        <authorList>
            <person name="Crouch J.A."/>
            <person name="Dawe A."/>
            <person name="Aerts A."/>
            <person name="Barry K."/>
            <person name="Churchill A.C.L."/>
            <person name="Grimwood J."/>
            <person name="Hillman B."/>
            <person name="Milgroom M.G."/>
            <person name="Pangilinan J."/>
            <person name="Smith M."/>
            <person name="Salamov A."/>
            <person name="Schmutz J."/>
            <person name="Yadav J."/>
            <person name="Grigoriev I.V."/>
            <person name="Nuss D."/>
        </authorList>
    </citation>
    <scope>NUCLEOTIDE SEQUENCE</scope>
    <source>
        <strain evidence="2">EP155</strain>
    </source>
</reference>
<dbReference type="Proteomes" id="UP000803844">
    <property type="component" value="Unassembled WGS sequence"/>
</dbReference>